<feature type="transmembrane region" description="Helical" evidence="1">
    <location>
        <begin position="36"/>
        <end position="62"/>
    </location>
</feature>
<proteinExistence type="predicted"/>
<evidence type="ECO:0000256" key="1">
    <source>
        <dbReference type="SAM" id="Phobius"/>
    </source>
</evidence>
<dbReference type="EMBL" id="CAKD01000021">
    <property type="protein sequence ID" value="CCI85316.1"/>
    <property type="molecule type" value="Genomic_DNA"/>
</dbReference>
<keyword evidence="3" id="KW-1185">Reference proteome</keyword>
<gene>
    <name evidence="2" type="ORF">BN53_04335</name>
</gene>
<keyword evidence="1" id="KW-0472">Membrane</keyword>
<sequence>MFGFDDDDFFGDIPAPKGSCKLDYIMNDVCDVISKITFWVLVIGGTLGVIEQVVIAITNAILKAKGLR</sequence>
<name>I7LB72_9LACO</name>
<dbReference type="PATRIC" id="fig|1423790.3.peg.901"/>
<evidence type="ECO:0000313" key="2">
    <source>
        <dbReference type="EMBL" id="CCI85316.1"/>
    </source>
</evidence>
<organism evidence="2 3">
    <name type="scientific">Lactobacillus pasteurii DSM 23907 = CRBIP 24.76</name>
    <dbReference type="NCBI Taxonomy" id="1423790"/>
    <lineage>
        <taxon>Bacteria</taxon>
        <taxon>Bacillati</taxon>
        <taxon>Bacillota</taxon>
        <taxon>Bacilli</taxon>
        <taxon>Lactobacillales</taxon>
        <taxon>Lactobacillaceae</taxon>
        <taxon>Lactobacillus</taxon>
    </lineage>
</organism>
<keyword evidence="1" id="KW-1133">Transmembrane helix</keyword>
<protein>
    <submittedName>
        <fullName evidence="2">Uncharacterized protein</fullName>
    </submittedName>
</protein>
<dbReference type="STRING" id="1423790.BN53_04335"/>
<accession>I7LB72</accession>
<comment type="caution">
    <text evidence="2">The sequence shown here is derived from an EMBL/GenBank/DDBJ whole genome shotgun (WGS) entry which is preliminary data.</text>
</comment>
<dbReference type="Proteomes" id="UP000009311">
    <property type="component" value="Unassembled WGS sequence"/>
</dbReference>
<keyword evidence="1" id="KW-0812">Transmembrane</keyword>
<dbReference type="RefSeq" id="WP_009559867.1">
    <property type="nucleotide sequence ID" value="NZ_AYZN01000019.1"/>
</dbReference>
<evidence type="ECO:0000313" key="3">
    <source>
        <dbReference type="Proteomes" id="UP000009311"/>
    </source>
</evidence>
<dbReference type="AlphaFoldDB" id="I7LB72"/>
<reference evidence="2 3" key="1">
    <citation type="submission" date="2012-06" db="EMBL/GenBank/DDBJ databases">
        <title>Draft Genome Sequence of Lactobacillus pasteurii CRBIP 24.76T.</title>
        <authorList>
            <person name="Cousin S."/>
            <person name="Bouchier C."/>
            <person name="Loux V."/>
            <person name="Ma L."/>
            <person name="Creno S."/>
            <person name="Bizet C."/>
            <person name="Clermont D."/>
        </authorList>
    </citation>
    <scope>NUCLEOTIDE SEQUENCE [LARGE SCALE GENOMIC DNA]</scope>
    <source>
        <strain evidence="3">CRBIP 24.76T</strain>
    </source>
</reference>